<name>A0ABT2AQJ4_9BURK</name>
<dbReference type="RefSeq" id="WP_258829537.1">
    <property type="nucleotide sequence ID" value="NZ_JANUHA010000016.1"/>
</dbReference>
<dbReference type="Pfam" id="PF22564">
    <property type="entry name" value="HAAS"/>
    <property type="match status" value="1"/>
</dbReference>
<keyword evidence="3" id="KW-1185">Reference proteome</keyword>
<dbReference type="Proteomes" id="UP001206572">
    <property type="component" value="Unassembled WGS sequence"/>
</dbReference>
<keyword evidence="1" id="KW-0812">Transmembrane</keyword>
<feature type="transmembrane region" description="Helical" evidence="1">
    <location>
        <begin position="226"/>
        <end position="251"/>
    </location>
</feature>
<protein>
    <submittedName>
        <fullName evidence="2">DUF1700 domain-containing protein</fullName>
    </submittedName>
</protein>
<reference evidence="2 3" key="1">
    <citation type="submission" date="2022-08" db="EMBL/GenBank/DDBJ databases">
        <title>Reclassification of Massilia species as members of the genera Telluria, Duganella, Pseudoduganella, Mokoshia gen. nov. and Zemynaea gen. nov. using orthogonal and non-orthogonal genome-based approaches.</title>
        <authorList>
            <person name="Bowman J.P."/>
        </authorList>
    </citation>
    <scope>NUCLEOTIDE SEQUENCE [LARGE SCALE GENOMIC DNA]</scope>
    <source>
        <strain evidence="2 3">JCM 31661</strain>
    </source>
</reference>
<evidence type="ECO:0000256" key="1">
    <source>
        <dbReference type="SAM" id="Phobius"/>
    </source>
</evidence>
<sequence>MGKLEYLDALKRAMHGLPPETQAKTLAWYEQRFVDGVAAGRSEESIAEELGDPRKVAVTLRASTHMDAFTARKNPANALRLLVSSAGLIVFNLFMAIPAAVYAALLVTVYACALGFYVSGIAITASGLAGANELILNNPLHRVERMEDGSERRTTTGSRTRVAIGDQGIHVYQEDPPSRDEADAEAEADKEMGQSELVIRRAEKVADTGIQITTDLDKESRTTQTVFGLAMVCGGILLFLLSLVVTKYTFIGLKRYLRMNLSLLKGT</sequence>
<feature type="transmembrane region" description="Helical" evidence="1">
    <location>
        <begin position="116"/>
        <end position="136"/>
    </location>
</feature>
<comment type="caution">
    <text evidence="2">The sequence shown here is derived from an EMBL/GenBank/DDBJ whole genome shotgun (WGS) entry which is preliminary data.</text>
</comment>
<evidence type="ECO:0000313" key="3">
    <source>
        <dbReference type="Proteomes" id="UP001206572"/>
    </source>
</evidence>
<dbReference type="EMBL" id="JANUHA010000016">
    <property type="protein sequence ID" value="MCS0598523.1"/>
    <property type="molecule type" value="Genomic_DNA"/>
</dbReference>
<proteinExistence type="predicted"/>
<feature type="transmembrane region" description="Helical" evidence="1">
    <location>
        <begin position="81"/>
        <end position="110"/>
    </location>
</feature>
<accession>A0ABT2AQJ4</accession>
<keyword evidence="1" id="KW-0472">Membrane</keyword>
<keyword evidence="1" id="KW-1133">Transmembrane helix</keyword>
<organism evidence="2 3">
    <name type="scientific">Massilia agri</name>
    <dbReference type="NCBI Taxonomy" id="1886785"/>
    <lineage>
        <taxon>Bacteria</taxon>
        <taxon>Pseudomonadati</taxon>
        <taxon>Pseudomonadota</taxon>
        <taxon>Betaproteobacteria</taxon>
        <taxon>Burkholderiales</taxon>
        <taxon>Oxalobacteraceae</taxon>
        <taxon>Telluria group</taxon>
        <taxon>Massilia</taxon>
    </lineage>
</organism>
<evidence type="ECO:0000313" key="2">
    <source>
        <dbReference type="EMBL" id="MCS0598523.1"/>
    </source>
</evidence>
<gene>
    <name evidence="2" type="ORF">NX780_19445</name>
</gene>